<keyword evidence="1" id="KW-0808">Transferase</keyword>
<dbReference type="SUPFAM" id="SSF53795">
    <property type="entry name" value="PEP carboxykinase-like"/>
    <property type="match status" value="1"/>
</dbReference>
<reference evidence="1 2" key="1">
    <citation type="submission" date="2015-03" db="EMBL/GenBank/DDBJ databases">
        <title>Draft genome sequences of two protease-producing strains of Arsukibacterium isolated from two cold and alkaline environments.</title>
        <authorList>
            <person name="Lylloff J.E."/>
            <person name="Skov L.B."/>
            <person name="Jepsen M."/>
            <person name="Hallin P.F."/>
            <person name="Sorensen S.J."/>
            <person name="Stougaard P."/>
            <person name="Glaring M.A."/>
        </authorList>
    </citation>
    <scope>NUCLEOTIDE SEQUENCE [LARGE SCALE GENOMIC DNA]</scope>
    <source>
        <strain evidence="1 2">GCM72</strain>
    </source>
</reference>
<keyword evidence="2" id="KW-1185">Reference proteome</keyword>
<keyword evidence="1" id="KW-0418">Kinase</keyword>
<comment type="caution">
    <text evidence="1">The sequence shown here is derived from an EMBL/GenBank/DDBJ whole genome shotgun (WGS) entry which is preliminary data.</text>
</comment>
<sequence>MPLFSLHTPPFTVRVATDSSTLFDDLTALYASDVLRQSSCPQHIYDFHIDYSRRFSGKSRPYHFRTGSEHFRMADAHQLIPTFEWGLNWCVSAYQQQYLAIHAAVLEKDGKALIMPAPPGSGKSTLCALLMLRGWRLLSDEMCLIDPTTGLLQPYVRPVSLKNASIAVIQQHQPGIAVFHRTPDTEKGTVAYLRPTDISWQQANLTAKPAWIVFPAFQPTAEPVAVFTMPKADTLLYLAQNSFNYAVFGAEGFKLLSQLVENTDSYRLEYHNTEQMLALLEQLLC</sequence>
<organism evidence="1 2">
    <name type="scientific">Arsukibacterium ikkense</name>
    <dbReference type="NCBI Taxonomy" id="336831"/>
    <lineage>
        <taxon>Bacteria</taxon>
        <taxon>Pseudomonadati</taxon>
        <taxon>Pseudomonadota</taxon>
        <taxon>Gammaproteobacteria</taxon>
        <taxon>Chromatiales</taxon>
        <taxon>Chromatiaceae</taxon>
        <taxon>Arsukibacterium</taxon>
    </lineage>
</organism>
<accession>A0A0M2VCB5</accession>
<dbReference type="Proteomes" id="UP000034228">
    <property type="component" value="Unassembled WGS sequence"/>
</dbReference>
<gene>
    <name evidence="1" type="ORF">WG68_00905</name>
</gene>
<evidence type="ECO:0000313" key="2">
    <source>
        <dbReference type="Proteomes" id="UP000034228"/>
    </source>
</evidence>
<dbReference type="NCBIfam" id="TIGR04352">
    <property type="entry name" value="HprK_rel_A"/>
    <property type="match status" value="1"/>
</dbReference>
<protein>
    <submittedName>
        <fullName evidence="1">Serine kinase</fullName>
    </submittedName>
</protein>
<dbReference type="InterPro" id="IPR027417">
    <property type="entry name" value="P-loop_NTPase"/>
</dbReference>
<dbReference type="STRING" id="336831.WG68_00905"/>
<proteinExistence type="predicted"/>
<dbReference type="RefSeq" id="WP_046555769.1">
    <property type="nucleotide sequence ID" value="NZ_LAHO01000001.1"/>
</dbReference>
<dbReference type="GO" id="GO:0016301">
    <property type="term" value="F:kinase activity"/>
    <property type="evidence" value="ECO:0007669"/>
    <property type="project" value="UniProtKB-KW"/>
</dbReference>
<dbReference type="PATRIC" id="fig|336831.14.peg.2392"/>
<name>A0A0M2VCB5_9GAMM</name>
<dbReference type="OrthoDB" id="4544211at2"/>
<dbReference type="Gene3D" id="3.40.50.300">
    <property type="entry name" value="P-loop containing nucleotide triphosphate hydrolases"/>
    <property type="match status" value="1"/>
</dbReference>
<dbReference type="EMBL" id="LAHO01000001">
    <property type="protein sequence ID" value="KKO47240.1"/>
    <property type="molecule type" value="Genomic_DNA"/>
</dbReference>
<evidence type="ECO:0000313" key="1">
    <source>
        <dbReference type="EMBL" id="KKO47240.1"/>
    </source>
</evidence>
<dbReference type="InterPro" id="IPR027600">
    <property type="entry name" value="HprK-rel_A"/>
</dbReference>
<dbReference type="AlphaFoldDB" id="A0A0M2VCB5"/>